<sequence>MLLYFNIYGLIFEKHYFTYIVIMTWEGKDRRELLTCFKSRLSMLEPFETNLARGRVPMSLPAGRVNRESNLRLLILRPHSQILKLLG</sequence>
<dbReference type="Proteomes" id="UP001372338">
    <property type="component" value="Unassembled WGS sequence"/>
</dbReference>
<dbReference type="AlphaFoldDB" id="A0AAN9J2X7"/>
<reference evidence="1 2" key="1">
    <citation type="submission" date="2024-01" db="EMBL/GenBank/DDBJ databases">
        <title>The genomes of 5 underutilized Papilionoideae crops provide insights into root nodulation and disease resistanc.</title>
        <authorList>
            <person name="Yuan L."/>
        </authorList>
    </citation>
    <scope>NUCLEOTIDE SEQUENCE [LARGE SCALE GENOMIC DNA]</scope>
    <source>
        <strain evidence="1">ZHUSHIDOU_FW_LH</strain>
        <tissue evidence="1">Leaf</tissue>
    </source>
</reference>
<gene>
    <name evidence="1" type="ORF">RIF29_06185</name>
</gene>
<name>A0AAN9J2X7_CROPI</name>
<dbReference type="EMBL" id="JAYWIO010000001">
    <property type="protein sequence ID" value="KAK7291222.1"/>
    <property type="molecule type" value="Genomic_DNA"/>
</dbReference>
<keyword evidence="2" id="KW-1185">Reference proteome</keyword>
<accession>A0AAN9J2X7</accession>
<evidence type="ECO:0000313" key="2">
    <source>
        <dbReference type="Proteomes" id="UP001372338"/>
    </source>
</evidence>
<evidence type="ECO:0000313" key="1">
    <source>
        <dbReference type="EMBL" id="KAK7291222.1"/>
    </source>
</evidence>
<organism evidence="1 2">
    <name type="scientific">Crotalaria pallida</name>
    <name type="common">Smooth rattlebox</name>
    <name type="synonym">Crotalaria striata</name>
    <dbReference type="NCBI Taxonomy" id="3830"/>
    <lineage>
        <taxon>Eukaryota</taxon>
        <taxon>Viridiplantae</taxon>
        <taxon>Streptophyta</taxon>
        <taxon>Embryophyta</taxon>
        <taxon>Tracheophyta</taxon>
        <taxon>Spermatophyta</taxon>
        <taxon>Magnoliopsida</taxon>
        <taxon>eudicotyledons</taxon>
        <taxon>Gunneridae</taxon>
        <taxon>Pentapetalae</taxon>
        <taxon>rosids</taxon>
        <taxon>fabids</taxon>
        <taxon>Fabales</taxon>
        <taxon>Fabaceae</taxon>
        <taxon>Papilionoideae</taxon>
        <taxon>50 kb inversion clade</taxon>
        <taxon>genistoids sensu lato</taxon>
        <taxon>core genistoids</taxon>
        <taxon>Crotalarieae</taxon>
        <taxon>Crotalaria</taxon>
    </lineage>
</organism>
<comment type="caution">
    <text evidence="1">The sequence shown here is derived from an EMBL/GenBank/DDBJ whole genome shotgun (WGS) entry which is preliminary data.</text>
</comment>
<proteinExistence type="predicted"/>
<protein>
    <submittedName>
        <fullName evidence="1">Uncharacterized protein</fullName>
    </submittedName>
</protein>